<reference evidence="11" key="1">
    <citation type="submission" date="2022-01" db="EMBL/GenBank/DDBJ databases">
        <authorList>
            <person name="Criscuolo A."/>
        </authorList>
    </citation>
    <scope>NUCLEOTIDE SEQUENCE</scope>
    <source>
        <strain evidence="11">CIP111892</strain>
    </source>
</reference>
<dbReference type="HAMAP" id="MF_01924">
    <property type="entry name" value="A_A_dipeptidase"/>
    <property type="match status" value="1"/>
</dbReference>
<keyword evidence="8" id="KW-0961">Cell wall biogenesis/degradation</keyword>
<keyword evidence="10" id="KW-0812">Transmembrane</keyword>
<dbReference type="InterPro" id="IPR000755">
    <property type="entry name" value="A_A_dipeptidase"/>
</dbReference>
<keyword evidence="12" id="KW-1185">Reference proteome</keyword>
<feature type="transmembrane region" description="Helical" evidence="10">
    <location>
        <begin position="20"/>
        <end position="37"/>
    </location>
</feature>
<evidence type="ECO:0000256" key="8">
    <source>
        <dbReference type="ARBA" id="ARBA00023316"/>
    </source>
</evidence>
<evidence type="ECO:0000313" key="11">
    <source>
        <dbReference type="EMBL" id="CAH1191331.1"/>
    </source>
</evidence>
<evidence type="ECO:0000256" key="2">
    <source>
        <dbReference type="ARBA" id="ARBA00022670"/>
    </source>
</evidence>
<dbReference type="EMBL" id="CAKMMG010000001">
    <property type="protein sequence ID" value="CAH1191331.1"/>
    <property type="molecule type" value="Genomic_DNA"/>
</dbReference>
<dbReference type="GO" id="GO:0160237">
    <property type="term" value="F:D-Ala-D-Ala dipeptidase activity"/>
    <property type="evidence" value="ECO:0007669"/>
    <property type="project" value="UniProtKB-EC"/>
</dbReference>
<dbReference type="PANTHER" id="PTHR43126">
    <property type="entry name" value="D-ALANYL-D-ALANINE DIPEPTIDASE"/>
    <property type="match status" value="1"/>
</dbReference>
<evidence type="ECO:0000256" key="9">
    <source>
        <dbReference type="HAMAP-Rule" id="MF_01924"/>
    </source>
</evidence>
<feature type="site" description="Transition state stabilizer" evidence="9">
    <location>
        <position position="137"/>
    </location>
</feature>
<feature type="binding site" evidence="9">
    <location>
        <position position="250"/>
    </location>
    <ligand>
        <name>Zn(2+)</name>
        <dbReference type="ChEBI" id="CHEBI:29105"/>
        <note>catalytic</note>
    </ligand>
</feature>
<dbReference type="PANTHER" id="PTHR43126:SF1">
    <property type="entry name" value="D-ALANYL-D-ALANINE DIPEPTIDASE"/>
    <property type="match status" value="1"/>
</dbReference>
<keyword evidence="7 9" id="KW-0482">Metalloprotease</keyword>
<dbReference type="EC" id="3.4.13.22" evidence="9"/>
<evidence type="ECO:0000256" key="4">
    <source>
        <dbReference type="ARBA" id="ARBA00022801"/>
    </source>
</evidence>
<feature type="active site" description="Proton donor/acceptor" evidence="9">
    <location>
        <position position="247"/>
    </location>
</feature>
<keyword evidence="3 9" id="KW-0479">Metal-binding</keyword>
<proteinExistence type="inferred from homology"/>
<keyword evidence="5 9" id="KW-0862">Zinc</keyword>
<accession>A0ABM9BQ93</accession>
<dbReference type="SUPFAM" id="SSF55166">
    <property type="entry name" value="Hedgehog/DD-peptidase"/>
    <property type="match status" value="1"/>
</dbReference>
<dbReference type="RefSeq" id="WP_236329614.1">
    <property type="nucleotide sequence ID" value="NZ_CAKMMG010000001.1"/>
</dbReference>
<comment type="caution">
    <text evidence="11">The sequence shown here is derived from an EMBL/GenBank/DDBJ whole genome shotgun (WGS) entry which is preliminary data.</text>
</comment>
<dbReference type="CDD" id="cd14817">
    <property type="entry name" value="D-Ala-D-Ala_dipeptidase_VanX"/>
    <property type="match status" value="1"/>
</dbReference>
<keyword evidence="10" id="KW-0472">Membrane</keyword>
<comment type="similarity">
    <text evidence="9">Belongs to the peptidase M15D family.</text>
</comment>
<feature type="binding site" evidence="9">
    <location>
        <position position="182"/>
    </location>
    <ligand>
        <name>Zn(2+)</name>
        <dbReference type="ChEBI" id="CHEBI:29105"/>
        <note>catalytic</note>
    </ligand>
</feature>
<evidence type="ECO:0000256" key="3">
    <source>
        <dbReference type="ARBA" id="ARBA00022723"/>
    </source>
</evidence>
<comment type="cofactor">
    <cofactor evidence="9">
        <name>Zn(2+)</name>
        <dbReference type="ChEBI" id="CHEBI:29105"/>
    </cofactor>
    <text evidence="9">Binds 1 zinc ion per subunit.</text>
</comment>
<dbReference type="InterPro" id="IPR009045">
    <property type="entry name" value="Zn_M74/Hedgehog-like"/>
</dbReference>
<name>A0ABM9BQ93_9BACL</name>
<keyword evidence="10" id="KW-1133">Transmembrane helix</keyword>
<dbReference type="Pfam" id="PF01427">
    <property type="entry name" value="Peptidase_M15"/>
    <property type="match status" value="1"/>
</dbReference>
<comment type="function">
    <text evidence="9">Catalyzes hydrolysis of the D-alanyl-D-alanine dipeptide.</text>
</comment>
<evidence type="ECO:0000256" key="6">
    <source>
        <dbReference type="ARBA" id="ARBA00022997"/>
    </source>
</evidence>
<sequence>MPQKGEQDNNDNIKKRYRVARMTVVIILLAGMGVLHAENYGLAQTAVTGQDTPGVPAKNSVVKKNNLPEGFVYLDEVVPEAQYQIRYYGKNNFTGAPVNGYKAPLAIFTRTAATALKKVSTDLAGKGYILRIYDAYRPQKAVTRFVAWSQDSSDTKNKQLYYPQLDKRNLFKLGFISKKSGHSRGSTIDLTLADKKTGALVDMGSPYDFFGEISYYNTVLVSKTQHQNRKILKDAMVKQGFNPYSKEWWHFTLKNEPYSSHYFNFDVE</sequence>
<keyword evidence="2 9" id="KW-0645">Protease</keyword>
<organism evidence="11 12">
    <name type="scientific">Paenibacillus auburnensis</name>
    <dbReference type="NCBI Taxonomy" id="2905649"/>
    <lineage>
        <taxon>Bacteria</taxon>
        <taxon>Bacillati</taxon>
        <taxon>Bacillota</taxon>
        <taxon>Bacilli</taxon>
        <taxon>Bacillales</taxon>
        <taxon>Paenibacillaceae</taxon>
        <taxon>Paenibacillus</taxon>
    </lineage>
</organism>
<evidence type="ECO:0000256" key="7">
    <source>
        <dbReference type="ARBA" id="ARBA00023049"/>
    </source>
</evidence>
<dbReference type="Proteomes" id="UP000838324">
    <property type="component" value="Unassembled WGS sequence"/>
</dbReference>
<keyword evidence="6 9" id="KW-0224">Dipeptidase</keyword>
<gene>
    <name evidence="11" type="primary">ddpX</name>
    <name evidence="11" type="ORF">PAECIP111892_00600</name>
</gene>
<protein>
    <recommendedName>
        <fullName evidence="9">D-alanyl-D-alanine dipeptidase</fullName>
        <shortName evidence="9">D-Ala-D-Ala dipeptidase</shortName>
        <ecNumber evidence="9">3.4.13.22</ecNumber>
    </recommendedName>
</protein>
<evidence type="ECO:0000256" key="10">
    <source>
        <dbReference type="SAM" id="Phobius"/>
    </source>
</evidence>
<keyword evidence="4 9" id="KW-0378">Hydrolase</keyword>
<evidence type="ECO:0000256" key="5">
    <source>
        <dbReference type="ARBA" id="ARBA00022833"/>
    </source>
</evidence>
<comment type="catalytic activity">
    <reaction evidence="1 9">
        <text>D-alanyl-D-alanine + H2O = 2 D-alanine</text>
        <dbReference type="Rhea" id="RHEA:20661"/>
        <dbReference type="ChEBI" id="CHEBI:15377"/>
        <dbReference type="ChEBI" id="CHEBI:57416"/>
        <dbReference type="ChEBI" id="CHEBI:57822"/>
        <dbReference type="EC" id="3.4.13.22"/>
    </reaction>
</comment>
<evidence type="ECO:0000256" key="1">
    <source>
        <dbReference type="ARBA" id="ARBA00001362"/>
    </source>
</evidence>
<evidence type="ECO:0000313" key="12">
    <source>
        <dbReference type="Proteomes" id="UP000838324"/>
    </source>
</evidence>
<feature type="binding site" evidence="9">
    <location>
        <position position="189"/>
    </location>
    <ligand>
        <name>Zn(2+)</name>
        <dbReference type="ChEBI" id="CHEBI:29105"/>
        <note>catalytic</note>
    </ligand>
</feature>
<dbReference type="Gene3D" id="3.30.1380.10">
    <property type="match status" value="1"/>
</dbReference>